<accession>A0A6G0VMA8</accession>
<dbReference type="OrthoDB" id="6597229at2759"/>
<dbReference type="EMBL" id="VUJU01014649">
    <property type="protein sequence ID" value="KAF0701701.1"/>
    <property type="molecule type" value="Genomic_DNA"/>
</dbReference>
<protein>
    <submittedName>
        <fullName evidence="2">PiggyBac transposable element-derived protein 3-like</fullName>
    </submittedName>
</protein>
<comment type="caution">
    <text evidence="2">The sequence shown here is derived from an EMBL/GenBank/DDBJ whole genome shotgun (WGS) entry which is preliminary data.</text>
</comment>
<evidence type="ECO:0000313" key="2">
    <source>
        <dbReference type="EMBL" id="KAF0701701.1"/>
    </source>
</evidence>
<feature type="compositionally biased region" description="Low complexity" evidence="1">
    <location>
        <begin position="59"/>
        <end position="69"/>
    </location>
</feature>
<reference evidence="2 3" key="1">
    <citation type="submission" date="2019-08" db="EMBL/GenBank/DDBJ databases">
        <title>Whole genome of Aphis craccivora.</title>
        <authorList>
            <person name="Voronova N.V."/>
            <person name="Shulinski R.S."/>
            <person name="Bandarenka Y.V."/>
            <person name="Zhorov D.G."/>
            <person name="Warner D."/>
        </authorList>
    </citation>
    <scope>NUCLEOTIDE SEQUENCE [LARGE SCALE GENOMIC DNA]</scope>
    <source>
        <strain evidence="2">180601</strain>
        <tissue evidence="2">Whole Body</tissue>
    </source>
</reference>
<dbReference type="Proteomes" id="UP000478052">
    <property type="component" value="Unassembled WGS sequence"/>
</dbReference>
<organism evidence="2 3">
    <name type="scientific">Aphis craccivora</name>
    <name type="common">Cowpea aphid</name>
    <dbReference type="NCBI Taxonomy" id="307492"/>
    <lineage>
        <taxon>Eukaryota</taxon>
        <taxon>Metazoa</taxon>
        <taxon>Ecdysozoa</taxon>
        <taxon>Arthropoda</taxon>
        <taxon>Hexapoda</taxon>
        <taxon>Insecta</taxon>
        <taxon>Pterygota</taxon>
        <taxon>Neoptera</taxon>
        <taxon>Paraneoptera</taxon>
        <taxon>Hemiptera</taxon>
        <taxon>Sternorrhyncha</taxon>
        <taxon>Aphidomorpha</taxon>
        <taxon>Aphidoidea</taxon>
        <taxon>Aphididae</taxon>
        <taxon>Aphidini</taxon>
        <taxon>Aphis</taxon>
        <taxon>Aphis</taxon>
    </lineage>
</organism>
<dbReference type="AlphaFoldDB" id="A0A6G0VMA8"/>
<feature type="region of interest" description="Disordered" evidence="1">
    <location>
        <begin position="53"/>
        <end position="76"/>
    </location>
</feature>
<gene>
    <name evidence="2" type="ORF">FWK35_00037072</name>
</gene>
<sequence>MSRKLLECDILELLSDGYNSDIGSIDNEDDFFPGDELQDLLCEFENEDIDYDLPNISDNDNNTILNENNYSVTDKN</sequence>
<keyword evidence="3" id="KW-1185">Reference proteome</keyword>
<evidence type="ECO:0000256" key="1">
    <source>
        <dbReference type="SAM" id="MobiDB-lite"/>
    </source>
</evidence>
<proteinExistence type="predicted"/>
<evidence type="ECO:0000313" key="3">
    <source>
        <dbReference type="Proteomes" id="UP000478052"/>
    </source>
</evidence>
<name>A0A6G0VMA8_APHCR</name>